<keyword evidence="3" id="KW-1185">Reference proteome</keyword>
<dbReference type="Proteomes" id="UP000829354">
    <property type="component" value="Chromosome X"/>
</dbReference>
<dbReference type="AlphaFoldDB" id="A0AAE9FG52"/>
<evidence type="ECO:0000256" key="1">
    <source>
        <dbReference type="SAM" id="MobiDB-lite"/>
    </source>
</evidence>
<feature type="region of interest" description="Disordered" evidence="1">
    <location>
        <begin position="37"/>
        <end position="80"/>
    </location>
</feature>
<protein>
    <submittedName>
        <fullName evidence="2">Uncharacterized protein</fullName>
    </submittedName>
</protein>
<reference evidence="2 3" key="1">
    <citation type="submission" date="2022-04" db="EMBL/GenBank/DDBJ databases">
        <title>Chromosome-level reference genomes for two strains of Caenorhabditis briggsae: an improved platform for comparative genomics.</title>
        <authorList>
            <person name="Stevens L."/>
            <person name="Andersen E."/>
        </authorList>
    </citation>
    <scope>NUCLEOTIDE SEQUENCE [LARGE SCALE GENOMIC DNA]</scope>
    <source>
        <strain evidence="2">VX34</strain>
        <tissue evidence="2">Whole-organism</tissue>
    </source>
</reference>
<organism evidence="2 3">
    <name type="scientific">Caenorhabditis briggsae</name>
    <dbReference type="NCBI Taxonomy" id="6238"/>
    <lineage>
        <taxon>Eukaryota</taxon>
        <taxon>Metazoa</taxon>
        <taxon>Ecdysozoa</taxon>
        <taxon>Nematoda</taxon>
        <taxon>Chromadorea</taxon>
        <taxon>Rhabditida</taxon>
        <taxon>Rhabditina</taxon>
        <taxon>Rhabditomorpha</taxon>
        <taxon>Rhabditoidea</taxon>
        <taxon>Rhabditidae</taxon>
        <taxon>Peloderinae</taxon>
        <taxon>Caenorhabditis</taxon>
    </lineage>
</organism>
<proteinExistence type="predicted"/>
<accession>A0AAE9FG52</accession>
<evidence type="ECO:0000313" key="2">
    <source>
        <dbReference type="EMBL" id="UMM40735.1"/>
    </source>
</evidence>
<dbReference type="EMBL" id="CP092625">
    <property type="protein sequence ID" value="UMM40735.1"/>
    <property type="molecule type" value="Genomic_DNA"/>
</dbReference>
<sequence length="138" mass="14980">MAALGYAAERLPNMGPPNGPSADPALIAVLGYGARGERNRPNAAHPHAHIPHGVPNFAANNHLGHRPDHPHRSRNMAPPVGAPADPAFMTARDQYIYLRTAVPVKKQKGTEKENWVPCGIYISLVQKKENGRSTIVFQ</sequence>
<gene>
    <name evidence="2" type="ORF">L5515_017252</name>
</gene>
<evidence type="ECO:0000313" key="3">
    <source>
        <dbReference type="Proteomes" id="UP000829354"/>
    </source>
</evidence>
<name>A0AAE9FG52_CAEBR</name>